<evidence type="ECO:0000256" key="3">
    <source>
        <dbReference type="ARBA" id="ARBA00022692"/>
    </source>
</evidence>
<evidence type="ECO:0000256" key="2">
    <source>
        <dbReference type="ARBA" id="ARBA00022448"/>
    </source>
</evidence>
<evidence type="ECO:0000256" key="6">
    <source>
        <dbReference type="ARBA" id="ARBA00023136"/>
    </source>
</evidence>
<evidence type="ECO:0000313" key="10">
    <source>
        <dbReference type="EMBL" id="KAH7301951.1"/>
    </source>
</evidence>
<evidence type="ECO:0000256" key="7">
    <source>
        <dbReference type="ARBA" id="ARBA00049662"/>
    </source>
</evidence>
<evidence type="ECO:0000313" key="11">
    <source>
        <dbReference type="Proteomes" id="UP000825935"/>
    </source>
</evidence>
<dbReference type="PANTHER" id="PTHR22950:SF692">
    <property type="entry name" value="TRANSMEMBRANE AMINO ACID TRANSPORTER FAMILY PROTEIN"/>
    <property type="match status" value="1"/>
</dbReference>
<evidence type="ECO:0000256" key="4">
    <source>
        <dbReference type="ARBA" id="ARBA00022970"/>
    </source>
</evidence>
<feature type="transmembrane region" description="Helical" evidence="8">
    <location>
        <begin position="399"/>
        <end position="424"/>
    </location>
</feature>
<comment type="similarity">
    <text evidence="7">Belongs to the amino acid/polyamine transporter 2 family. Amino acid/auxin permease (AAAP) (TC 2.A.18.5) subfamily.</text>
</comment>
<feature type="transmembrane region" description="Helical" evidence="8">
    <location>
        <begin position="324"/>
        <end position="343"/>
    </location>
</feature>
<keyword evidence="3 8" id="KW-0812">Transmembrane</keyword>
<reference evidence="10 11" key="1">
    <citation type="submission" date="2021-08" db="EMBL/GenBank/DDBJ databases">
        <title>WGS assembly of Ceratopteris richardii.</title>
        <authorList>
            <person name="Marchant D.B."/>
            <person name="Chen G."/>
            <person name="Jenkins J."/>
            <person name="Shu S."/>
            <person name="Leebens-Mack J."/>
            <person name="Grimwood J."/>
            <person name="Schmutz J."/>
            <person name="Soltis P."/>
            <person name="Soltis D."/>
            <person name="Chen Z.-H."/>
        </authorList>
    </citation>
    <scope>NUCLEOTIDE SEQUENCE [LARGE SCALE GENOMIC DNA]</scope>
    <source>
        <strain evidence="10">Whitten #5841</strain>
        <tissue evidence="10">Leaf</tissue>
    </source>
</reference>
<keyword evidence="6 8" id="KW-0472">Membrane</keyword>
<accession>A0A8T2S1G8</accession>
<dbReference type="AlphaFoldDB" id="A0A8T2S1G8"/>
<feature type="transmembrane region" description="Helical" evidence="8">
    <location>
        <begin position="168"/>
        <end position="188"/>
    </location>
</feature>
<evidence type="ECO:0000256" key="8">
    <source>
        <dbReference type="SAM" id="Phobius"/>
    </source>
</evidence>
<dbReference type="InterPro" id="IPR013057">
    <property type="entry name" value="AA_transpt_TM"/>
</dbReference>
<dbReference type="PANTHER" id="PTHR22950">
    <property type="entry name" value="AMINO ACID TRANSPORTER"/>
    <property type="match status" value="1"/>
</dbReference>
<feature type="transmembrane region" description="Helical" evidence="8">
    <location>
        <begin position="143"/>
        <end position="162"/>
    </location>
</feature>
<dbReference type="Proteomes" id="UP000825935">
    <property type="component" value="Chromosome 23"/>
</dbReference>
<evidence type="ECO:0000259" key="9">
    <source>
        <dbReference type="Pfam" id="PF01490"/>
    </source>
</evidence>
<feature type="transmembrane region" description="Helical" evidence="8">
    <location>
        <begin position="464"/>
        <end position="488"/>
    </location>
</feature>
<feature type="transmembrane region" description="Helical" evidence="8">
    <location>
        <begin position="355"/>
        <end position="379"/>
    </location>
</feature>
<keyword evidence="2" id="KW-0813">Transport</keyword>
<dbReference type="GO" id="GO:0005774">
    <property type="term" value="C:vacuolar membrane"/>
    <property type="evidence" value="ECO:0007669"/>
    <property type="project" value="TreeGrafter"/>
</dbReference>
<keyword evidence="4" id="KW-0029">Amino-acid transport</keyword>
<proteinExistence type="inferred from homology"/>
<organism evidence="10 11">
    <name type="scientific">Ceratopteris richardii</name>
    <name type="common">Triangle waterfern</name>
    <dbReference type="NCBI Taxonomy" id="49495"/>
    <lineage>
        <taxon>Eukaryota</taxon>
        <taxon>Viridiplantae</taxon>
        <taxon>Streptophyta</taxon>
        <taxon>Embryophyta</taxon>
        <taxon>Tracheophyta</taxon>
        <taxon>Polypodiopsida</taxon>
        <taxon>Polypodiidae</taxon>
        <taxon>Polypodiales</taxon>
        <taxon>Pteridineae</taxon>
        <taxon>Pteridaceae</taxon>
        <taxon>Parkerioideae</taxon>
        <taxon>Ceratopteris</taxon>
    </lineage>
</organism>
<dbReference type="Pfam" id="PF01490">
    <property type="entry name" value="Aa_trans"/>
    <property type="match status" value="1"/>
</dbReference>
<name>A0A8T2S1G8_CERRI</name>
<comment type="caution">
    <text evidence="10">The sequence shown here is derived from an EMBL/GenBank/DDBJ whole genome shotgun (WGS) entry which is preliminary data.</text>
</comment>
<dbReference type="GO" id="GO:0015179">
    <property type="term" value="F:L-amino acid transmembrane transporter activity"/>
    <property type="evidence" value="ECO:0007669"/>
    <property type="project" value="TreeGrafter"/>
</dbReference>
<feature type="transmembrane region" description="Helical" evidence="8">
    <location>
        <begin position="215"/>
        <end position="234"/>
    </location>
</feature>
<gene>
    <name evidence="10" type="ORF">KP509_23G049700</name>
</gene>
<keyword evidence="5 8" id="KW-1133">Transmembrane helix</keyword>
<dbReference type="OMA" id="QEFDNEP"/>
<feature type="transmembrane region" description="Helical" evidence="8">
    <location>
        <begin position="254"/>
        <end position="274"/>
    </location>
</feature>
<dbReference type="EMBL" id="CM035428">
    <property type="protein sequence ID" value="KAH7301950.1"/>
    <property type="molecule type" value="Genomic_DNA"/>
</dbReference>
<dbReference type="OrthoDB" id="655540at2759"/>
<feature type="transmembrane region" description="Helical" evidence="8">
    <location>
        <begin position="500"/>
        <end position="520"/>
    </location>
</feature>
<dbReference type="EMBL" id="CM035428">
    <property type="protein sequence ID" value="KAH7301951.1"/>
    <property type="molecule type" value="Genomic_DNA"/>
</dbReference>
<sequence>MARNSQQDAKFDFTQLESQCDIAQQDVEVPQASSLTRKYWPQSYERTMDCYSRSPPFVTGISFSWPPGEDSQDQSHGLSLQERGCTLTNDLKEPLVRNTSSEIRDNVVAIDESNNNGLRPAFQDHLQYKYSVSQQGQSSFFQAVMNGINALAGVGILSMPYAVSQGGWIGVSFLLIFAAVCCYTGLLLRRCLDLFPQAAGYPDVGQAAFGRLGRIIISCLLYVELFAVAVEFVIMEGDNLTQLLPLNELHFRVFRLSSEQSFVILSAAVMLPTVWLRDLSLLSYLSAGGVVACVTVVIVVAYIGISDVGFTNHGELLNVQGFPIAVGLYAFCYCGHALFPNIYASMRDKSKFSCVLVVCFLTCAVIYGGIAVIGFLMFGDAIRSQVTLNLPKGRPASKLAIITTLVNPFSKYALTVTPLAAAIEELLSVSLKSWRFWMWGIAIRTLIVMSTVLIALAVPFFAYLMALVGAFLSTTVAITVPCLCYMKLFSGRIPTWERSLLFLFIVIGLVACVAGTYSALLEIAKGLTTQPT</sequence>
<feature type="transmembrane region" description="Helical" evidence="8">
    <location>
        <begin position="436"/>
        <end position="458"/>
    </location>
</feature>
<feature type="transmembrane region" description="Helical" evidence="8">
    <location>
        <begin position="281"/>
        <end position="304"/>
    </location>
</feature>
<feature type="domain" description="Amino acid transporter transmembrane" evidence="9">
    <location>
        <begin position="137"/>
        <end position="519"/>
    </location>
</feature>
<evidence type="ECO:0000256" key="5">
    <source>
        <dbReference type="ARBA" id="ARBA00022989"/>
    </source>
</evidence>
<protein>
    <recommendedName>
        <fullName evidence="9">Amino acid transporter transmembrane domain-containing protein</fullName>
    </recommendedName>
</protein>
<comment type="subcellular location">
    <subcellularLocation>
        <location evidence="1">Membrane</location>
        <topology evidence="1">Multi-pass membrane protein</topology>
    </subcellularLocation>
</comment>
<evidence type="ECO:0000256" key="1">
    <source>
        <dbReference type="ARBA" id="ARBA00004141"/>
    </source>
</evidence>
<keyword evidence="11" id="KW-1185">Reference proteome</keyword>